<keyword evidence="9" id="KW-1185">Reference proteome</keyword>
<dbReference type="GO" id="GO:0038023">
    <property type="term" value="F:signaling receptor activity"/>
    <property type="evidence" value="ECO:0007669"/>
    <property type="project" value="TreeGrafter"/>
</dbReference>
<dbReference type="PANTHER" id="PTHR20855">
    <property type="entry name" value="ADIPOR/PROGESTIN RECEPTOR-RELATED"/>
    <property type="match status" value="1"/>
</dbReference>
<dbReference type="Proteomes" id="UP000076744">
    <property type="component" value="Unassembled WGS sequence"/>
</dbReference>
<accession>A0A166Z9X9</accession>
<gene>
    <name evidence="8" type="ORF">ISF_09909</name>
</gene>
<keyword evidence="6" id="KW-0479">Metal-binding</keyword>
<reference evidence="8 9" key="1">
    <citation type="journal article" date="2016" name="Genome Biol. Evol.">
        <title>Divergent and convergent evolution of fungal pathogenicity.</title>
        <authorList>
            <person name="Shang Y."/>
            <person name="Xiao G."/>
            <person name="Zheng P."/>
            <person name="Cen K."/>
            <person name="Zhan S."/>
            <person name="Wang C."/>
        </authorList>
    </citation>
    <scope>NUCLEOTIDE SEQUENCE [LARGE SCALE GENOMIC DNA]</scope>
    <source>
        <strain evidence="8 9">ARSEF 2679</strain>
    </source>
</reference>
<dbReference type="PANTHER" id="PTHR20855:SF52">
    <property type="entry name" value="ADIPONECTIN RECEPTOR PROTEIN"/>
    <property type="match status" value="1"/>
</dbReference>
<proteinExistence type="inferred from homology"/>
<keyword evidence="3 7" id="KW-0812">Transmembrane</keyword>
<evidence type="ECO:0000256" key="1">
    <source>
        <dbReference type="ARBA" id="ARBA00004141"/>
    </source>
</evidence>
<dbReference type="GO" id="GO:0016020">
    <property type="term" value="C:membrane"/>
    <property type="evidence" value="ECO:0007669"/>
    <property type="project" value="UniProtKB-SubCell"/>
</dbReference>
<dbReference type="GO" id="GO:0046872">
    <property type="term" value="F:metal ion binding"/>
    <property type="evidence" value="ECO:0007669"/>
    <property type="project" value="UniProtKB-KW"/>
</dbReference>
<evidence type="ECO:0000256" key="3">
    <source>
        <dbReference type="ARBA" id="ARBA00022692"/>
    </source>
</evidence>
<dbReference type="GeneID" id="30026201"/>
<keyword evidence="5 7" id="KW-0472">Membrane</keyword>
<keyword evidence="4 7" id="KW-1133">Transmembrane helix</keyword>
<feature type="transmembrane region" description="Helical" evidence="7">
    <location>
        <begin position="96"/>
        <end position="117"/>
    </location>
</feature>
<dbReference type="GO" id="GO:0006882">
    <property type="term" value="P:intracellular zinc ion homeostasis"/>
    <property type="evidence" value="ECO:0007669"/>
    <property type="project" value="TreeGrafter"/>
</dbReference>
<feature type="binding site" evidence="6">
    <location>
        <position position="119"/>
    </location>
    <ligand>
        <name>Zn(2+)</name>
        <dbReference type="ChEBI" id="CHEBI:29105"/>
    </ligand>
</feature>
<evidence type="ECO:0000256" key="4">
    <source>
        <dbReference type="ARBA" id="ARBA00022989"/>
    </source>
</evidence>
<protein>
    <submittedName>
        <fullName evidence="8">MPR-like GPCR protein</fullName>
    </submittedName>
</protein>
<evidence type="ECO:0000256" key="7">
    <source>
        <dbReference type="SAM" id="Phobius"/>
    </source>
</evidence>
<feature type="transmembrane region" description="Helical" evidence="7">
    <location>
        <begin position="137"/>
        <end position="157"/>
    </location>
</feature>
<keyword evidence="6" id="KW-0862">Zinc</keyword>
<dbReference type="EMBL" id="AZHB01000097">
    <property type="protein sequence ID" value="OAA37702.1"/>
    <property type="molecule type" value="Genomic_DNA"/>
</dbReference>
<comment type="similarity">
    <text evidence="2">Belongs to the ADIPOR family.</text>
</comment>
<evidence type="ECO:0000256" key="6">
    <source>
        <dbReference type="PIRSR" id="PIRSR604254-1"/>
    </source>
</evidence>
<name>A0A166Z9X9_CORFA</name>
<comment type="subcellular location">
    <subcellularLocation>
        <location evidence="1">Membrane</location>
        <topology evidence="1">Multi-pass membrane protein</topology>
    </subcellularLocation>
</comment>
<dbReference type="OrthoDB" id="529367at2759"/>
<feature type="transmembrane region" description="Helical" evidence="7">
    <location>
        <begin position="63"/>
        <end position="84"/>
    </location>
</feature>
<dbReference type="RefSeq" id="XP_018699305.1">
    <property type="nucleotide sequence ID" value="XM_018853508.1"/>
</dbReference>
<evidence type="ECO:0000313" key="9">
    <source>
        <dbReference type="Proteomes" id="UP000076744"/>
    </source>
</evidence>
<dbReference type="AlphaFoldDB" id="A0A166Z9X9"/>
<evidence type="ECO:0000256" key="2">
    <source>
        <dbReference type="ARBA" id="ARBA00007018"/>
    </source>
</evidence>
<evidence type="ECO:0000256" key="5">
    <source>
        <dbReference type="ARBA" id="ARBA00023136"/>
    </source>
</evidence>
<comment type="caution">
    <text evidence="8">The sequence shown here is derived from an EMBL/GenBank/DDBJ whole genome shotgun (WGS) entry which is preliminary data.</text>
</comment>
<dbReference type="Pfam" id="PF03006">
    <property type="entry name" value="HlyIII"/>
    <property type="match status" value="1"/>
</dbReference>
<sequence>MESLQPPTTTTTTNTTDRTISWYEVPKWRQGNKYILSGYRRELPNHRALLDGLKYLHNETCNVYTHILGALGLPVIAVIVLSALHSQPRFSGVSGGDYAIFLIFFCSAEIFLLLSIMFHLFSAHSEAVQRFWYRMDLLGMVVATEGTLISAIYYVFFCSPLLQKLHWLIVSHSEAPDERYHHRADVYTSYSSAALETRKKGRLRLT</sequence>
<dbReference type="InterPro" id="IPR004254">
    <property type="entry name" value="AdipoR/HlyIII-related"/>
</dbReference>
<evidence type="ECO:0000313" key="8">
    <source>
        <dbReference type="EMBL" id="OAA37702.1"/>
    </source>
</evidence>
<organism evidence="8 9">
    <name type="scientific">Cordyceps fumosorosea (strain ARSEF 2679)</name>
    <name type="common">Isaria fumosorosea</name>
    <dbReference type="NCBI Taxonomy" id="1081104"/>
    <lineage>
        <taxon>Eukaryota</taxon>
        <taxon>Fungi</taxon>
        <taxon>Dikarya</taxon>
        <taxon>Ascomycota</taxon>
        <taxon>Pezizomycotina</taxon>
        <taxon>Sordariomycetes</taxon>
        <taxon>Hypocreomycetidae</taxon>
        <taxon>Hypocreales</taxon>
        <taxon>Cordycipitaceae</taxon>
        <taxon>Cordyceps</taxon>
    </lineage>
</organism>